<dbReference type="Proteomes" id="UP000011864">
    <property type="component" value="Chromosome"/>
</dbReference>
<reference evidence="2 3" key="1">
    <citation type="journal article" date="2013" name="Genome Announc.">
        <title>Complete Genome Sequence of Glaciecola psychrophila Strain 170T.</title>
        <authorList>
            <person name="Yin J."/>
            <person name="Chen J."/>
            <person name="Liu G."/>
            <person name="Yu Y."/>
            <person name="Song L."/>
            <person name="Wang X."/>
            <person name="Qu X."/>
        </authorList>
    </citation>
    <scope>NUCLEOTIDE SEQUENCE [LARGE SCALE GENOMIC DNA]</scope>
    <source>
        <strain evidence="2 3">170</strain>
    </source>
</reference>
<sequence>MAVQAMNEIEQGVHRFPIPALIIQAGADQVVDNKRQNRVVAKMKNAKLMVIAGSKHELFEEQDKFRTPCLTATLDFFRK</sequence>
<dbReference type="InterPro" id="IPR022742">
    <property type="entry name" value="Hydrolase_4"/>
</dbReference>
<evidence type="ECO:0000313" key="2">
    <source>
        <dbReference type="EMBL" id="AGH46628.1"/>
    </source>
</evidence>
<dbReference type="KEGG" id="gps:C427_4529"/>
<evidence type="ECO:0000313" key="3">
    <source>
        <dbReference type="Proteomes" id="UP000011864"/>
    </source>
</evidence>
<gene>
    <name evidence="2" type="ORF">C427_4529</name>
</gene>
<dbReference type="SUPFAM" id="SSF53474">
    <property type="entry name" value="alpha/beta-Hydrolases"/>
    <property type="match status" value="1"/>
</dbReference>
<dbReference type="Gene3D" id="3.40.50.1820">
    <property type="entry name" value="alpha/beta hydrolase"/>
    <property type="match status" value="1"/>
</dbReference>
<dbReference type="eggNOG" id="COG2267">
    <property type="taxonomic scope" value="Bacteria"/>
</dbReference>
<name>M4RVD7_9ALTE</name>
<evidence type="ECO:0000259" key="1">
    <source>
        <dbReference type="Pfam" id="PF12146"/>
    </source>
</evidence>
<protein>
    <recommendedName>
        <fullName evidence="1">Serine aminopeptidase S33 domain-containing protein</fullName>
    </recommendedName>
</protein>
<accession>M4RVD7</accession>
<dbReference type="Pfam" id="PF12146">
    <property type="entry name" value="Hydrolase_4"/>
    <property type="match status" value="1"/>
</dbReference>
<dbReference type="InterPro" id="IPR029058">
    <property type="entry name" value="AB_hydrolase_fold"/>
</dbReference>
<dbReference type="PATRIC" id="fig|1129794.4.peg.4508"/>
<dbReference type="STRING" id="1129794.C427_4529"/>
<keyword evidence="3" id="KW-1185">Reference proteome</keyword>
<dbReference type="AlphaFoldDB" id="M4RVD7"/>
<feature type="domain" description="Serine aminopeptidase S33" evidence="1">
    <location>
        <begin position="3"/>
        <end position="63"/>
    </location>
</feature>
<organism evidence="2 3">
    <name type="scientific">Paraglaciecola psychrophila 170</name>
    <dbReference type="NCBI Taxonomy" id="1129794"/>
    <lineage>
        <taxon>Bacteria</taxon>
        <taxon>Pseudomonadati</taxon>
        <taxon>Pseudomonadota</taxon>
        <taxon>Gammaproteobacteria</taxon>
        <taxon>Alteromonadales</taxon>
        <taxon>Alteromonadaceae</taxon>
        <taxon>Paraglaciecola</taxon>
    </lineage>
</organism>
<dbReference type="HOGENOM" id="CLU_2602871_0_0_6"/>
<dbReference type="EMBL" id="CP003837">
    <property type="protein sequence ID" value="AGH46628.1"/>
    <property type="molecule type" value="Genomic_DNA"/>
</dbReference>
<proteinExistence type="predicted"/>